<dbReference type="STRING" id="50429.A0A2B4SM13"/>
<dbReference type="Proteomes" id="UP000225706">
    <property type="component" value="Unassembled WGS sequence"/>
</dbReference>
<dbReference type="PANTHER" id="PTHR13031:SF0">
    <property type="entry name" value="RIBONUCLEASE P PROTEIN SUBUNIT P30"/>
    <property type="match status" value="1"/>
</dbReference>
<dbReference type="Gene3D" id="3.20.20.140">
    <property type="entry name" value="Metal-dependent hydrolases"/>
    <property type="match status" value="1"/>
</dbReference>
<evidence type="ECO:0000256" key="4">
    <source>
        <dbReference type="SAM" id="MobiDB-lite"/>
    </source>
</evidence>
<dbReference type="AlphaFoldDB" id="A0A2B4SM13"/>
<dbReference type="OrthoDB" id="17948at2759"/>
<accession>A0A2B4SM13</accession>
<evidence type="ECO:0000256" key="2">
    <source>
        <dbReference type="ARBA" id="ARBA00007331"/>
    </source>
</evidence>
<comment type="caution">
    <text evidence="5">The sequence shown here is derived from an EMBL/GenBank/DDBJ whole genome shotgun (WGS) entry which is preliminary data.</text>
</comment>
<feature type="region of interest" description="Disordered" evidence="4">
    <location>
        <begin position="335"/>
        <end position="361"/>
    </location>
</feature>
<proteinExistence type="inferred from homology"/>
<dbReference type="GO" id="GO:0005655">
    <property type="term" value="C:nucleolar ribonuclease P complex"/>
    <property type="evidence" value="ECO:0007669"/>
    <property type="project" value="TreeGrafter"/>
</dbReference>
<feature type="compositionally biased region" description="Basic and acidic residues" evidence="4">
    <location>
        <begin position="7"/>
        <end position="18"/>
    </location>
</feature>
<evidence type="ECO:0000256" key="3">
    <source>
        <dbReference type="ARBA" id="ARBA00022694"/>
    </source>
</evidence>
<organism evidence="5 6">
    <name type="scientific">Stylophora pistillata</name>
    <name type="common">Smooth cauliflower coral</name>
    <dbReference type="NCBI Taxonomy" id="50429"/>
    <lineage>
        <taxon>Eukaryota</taxon>
        <taxon>Metazoa</taxon>
        <taxon>Cnidaria</taxon>
        <taxon>Anthozoa</taxon>
        <taxon>Hexacorallia</taxon>
        <taxon>Scleractinia</taxon>
        <taxon>Astrocoeniina</taxon>
        <taxon>Pocilloporidae</taxon>
        <taxon>Stylophora</taxon>
    </lineage>
</organism>
<protein>
    <submittedName>
        <fullName evidence="5">Ribonuclease P protein subunit p30</fullName>
    </submittedName>
</protein>
<dbReference type="Pfam" id="PF01876">
    <property type="entry name" value="RNase_P_p30"/>
    <property type="match status" value="1"/>
</dbReference>
<keyword evidence="3" id="KW-0819">tRNA processing</keyword>
<sequence length="361" mass="40671">MHFFRALQRDKATRDHGVGRTLGKPMNHEPKSHSQLPIACQYRISWSAGINFNMAAFADLNVPFLDDPRATEKLVAKAVKLGYETIAVSKTYIFQNEVEKGKKKGKRKVTDHVAVTPMNWDSLPSIQDMRKRNPKLKFYSRITVPLEDQTQVATLSSELVQSFDILAVRPTTDKLYQQACKTLEIDIISLDLTRRLPFHLRFPAIHAAVERGVHFEIIYSTALRSPSERTTVLSIAMDLVFFTKGKNIIVSSGAEEELDFRGPYDIVNLGMLFKLKDEQSKAAVTKNCRAVLFHSEARKGTEKSIISGKLLSLHNNENGKNLDGTICNEHEVSKDSVDQNSVIGTNGNEDKEPKEKRAKMQ</sequence>
<reference evidence="6" key="1">
    <citation type="journal article" date="2017" name="bioRxiv">
        <title>Comparative analysis of the genomes of Stylophora pistillata and Acropora digitifera provides evidence for extensive differences between species of corals.</title>
        <authorList>
            <person name="Voolstra C.R."/>
            <person name="Li Y."/>
            <person name="Liew Y.J."/>
            <person name="Baumgarten S."/>
            <person name="Zoccola D."/>
            <person name="Flot J.-F."/>
            <person name="Tambutte S."/>
            <person name="Allemand D."/>
            <person name="Aranda M."/>
        </authorList>
    </citation>
    <scope>NUCLEOTIDE SEQUENCE [LARGE SCALE GENOMIC DNA]</scope>
</reference>
<evidence type="ECO:0000313" key="6">
    <source>
        <dbReference type="Proteomes" id="UP000225706"/>
    </source>
</evidence>
<evidence type="ECO:0000313" key="5">
    <source>
        <dbReference type="EMBL" id="PFX30396.1"/>
    </source>
</evidence>
<dbReference type="InterPro" id="IPR016195">
    <property type="entry name" value="Pol/histidinol_Pase-like"/>
</dbReference>
<gene>
    <name evidence="5" type="primary">RPP30</name>
    <name evidence="5" type="ORF">AWC38_SpisGene4855</name>
</gene>
<keyword evidence="6" id="KW-1185">Reference proteome</keyword>
<dbReference type="PANTHER" id="PTHR13031">
    <property type="entry name" value="RIBONUCLEASE P SUBUNIT P30"/>
    <property type="match status" value="1"/>
</dbReference>
<dbReference type="GO" id="GO:0003723">
    <property type="term" value="F:RNA binding"/>
    <property type="evidence" value="ECO:0007669"/>
    <property type="project" value="TreeGrafter"/>
</dbReference>
<comment type="subcellular location">
    <subcellularLocation>
        <location evidence="1">Nucleus</location>
    </subcellularLocation>
</comment>
<comment type="similarity">
    <text evidence="2">Belongs to the eukaryotic/archaeal RNase P protein component 3 family.</text>
</comment>
<feature type="region of interest" description="Disordered" evidence="4">
    <location>
        <begin position="1"/>
        <end position="34"/>
    </location>
</feature>
<dbReference type="GO" id="GO:0008033">
    <property type="term" value="P:tRNA processing"/>
    <property type="evidence" value="ECO:0007669"/>
    <property type="project" value="UniProtKB-KW"/>
</dbReference>
<dbReference type="SUPFAM" id="SSF89550">
    <property type="entry name" value="PHP domain-like"/>
    <property type="match status" value="1"/>
</dbReference>
<feature type="compositionally biased region" description="Polar residues" evidence="4">
    <location>
        <begin position="338"/>
        <end position="347"/>
    </location>
</feature>
<evidence type="ECO:0000256" key="1">
    <source>
        <dbReference type="ARBA" id="ARBA00004123"/>
    </source>
</evidence>
<dbReference type="InterPro" id="IPR002738">
    <property type="entry name" value="RNase_P_p30"/>
</dbReference>
<dbReference type="EMBL" id="LSMT01000051">
    <property type="protein sequence ID" value="PFX30396.1"/>
    <property type="molecule type" value="Genomic_DNA"/>
</dbReference>
<name>A0A2B4SM13_STYPI</name>